<protein>
    <submittedName>
        <fullName evidence="1">Uncharacterized protein</fullName>
    </submittedName>
</protein>
<accession>A0AAD5BRY1</accession>
<evidence type="ECO:0000313" key="2">
    <source>
        <dbReference type="Proteomes" id="UP001206925"/>
    </source>
</evidence>
<reference evidence="1" key="1">
    <citation type="submission" date="2022-06" db="EMBL/GenBank/DDBJ databases">
        <title>Uncovering the hologenomic basis of an extraordinary plant invasion.</title>
        <authorList>
            <person name="Bieker V.C."/>
            <person name="Martin M.D."/>
            <person name="Gilbert T."/>
            <person name="Hodgins K."/>
            <person name="Battlay P."/>
            <person name="Petersen B."/>
            <person name="Wilson J."/>
        </authorList>
    </citation>
    <scope>NUCLEOTIDE SEQUENCE</scope>
    <source>
        <strain evidence="1">AA19_3_7</strain>
        <tissue evidence="1">Leaf</tissue>
    </source>
</reference>
<sequence length="113" mass="12560">PSQPQLKGYKLWVVVFWQRLWCSGNVCGVPATLFAVDAVKLGAENKLSDAYDEAGDGVDDDGVVFKDPKVEDNIQAHCYINVRKRLHKVVPKVQSKFNGPIKVCILPFAFAIQ</sequence>
<gene>
    <name evidence="1" type="ORF">M8C21_005696</name>
</gene>
<dbReference type="EMBL" id="JAMZMK010011229">
    <property type="protein sequence ID" value="KAI7728377.1"/>
    <property type="molecule type" value="Genomic_DNA"/>
</dbReference>
<keyword evidence="2" id="KW-1185">Reference proteome</keyword>
<organism evidence="1 2">
    <name type="scientific">Ambrosia artemisiifolia</name>
    <name type="common">Common ragweed</name>
    <dbReference type="NCBI Taxonomy" id="4212"/>
    <lineage>
        <taxon>Eukaryota</taxon>
        <taxon>Viridiplantae</taxon>
        <taxon>Streptophyta</taxon>
        <taxon>Embryophyta</taxon>
        <taxon>Tracheophyta</taxon>
        <taxon>Spermatophyta</taxon>
        <taxon>Magnoliopsida</taxon>
        <taxon>eudicotyledons</taxon>
        <taxon>Gunneridae</taxon>
        <taxon>Pentapetalae</taxon>
        <taxon>asterids</taxon>
        <taxon>campanulids</taxon>
        <taxon>Asterales</taxon>
        <taxon>Asteraceae</taxon>
        <taxon>Asteroideae</taxon>
        <taxon>Heliantheae alliance</taxon>
        <taxon>Heliantheae</taxon>
        <taxon>Ambrosia</taxon>
    </lineage>
</organism>
<name>A0AAD5BRY1_AMBAR</name>
<dbReference type="Proteomes" id="UP001206925">
    <property type="component" value="Unassembled WGS sequence"/>
</dbReference>
<feature type="non-terminal residue" evidence="1">
    <location>
        <position position="113"/>
    </location>
</feature>
<evidence type="ECO:0000313" key="1">
    <source>
        <dbReference type="EMBL" id="KAI7728377.1"/>
    </source>
</evidence>
<proteinExistence type="predicted"/>
<comment type="caution">
    <text evidence="1">The sequence shown here is derived from an EMBL/GenBank/DDBJ whole genome shotgun (WGS) entry which is preliminary data.</text>
</comment>
<dbReference type="AlphaFoldDB" id="A0AAD5BRY1"/>